<protein>
    <submittedName>
        <fullName evidence="1">Uncharacterized protein</fullName>
    </submittedName>
</protein>
<sequence>MKQVVQRKTFYACSVCGTKYPNKKTAARCEKRTREKKAFVIGDKVRNIEPRICGLMGEVYVFSGRIVKILGPKPSDYEYEVKWLGGKEKRVNGHVYLYEIEFKCPHCKEKRNEYYYAPELQLIRR</sequence>
<accession>A0A0G1PL97</accession>
<reference evidence="1 2" key="1">
    <citation type="journal article" date="2015" name="Nature">
        <title>rRNA introns, odd ribosomes, and small enigmatic genomes across a large radiation of phyla.</title>
        <authorList>
            <person name="Brown C.T."/>
            <person name="Hug L.A."/>
            <person name="Thomas B.C."/>
            <person name="Sharon I."/>
            <person name="Castelle C.J."/>
            <person name="Singh A."/>
            <person name="Wilkins M.J."/>
            <person name="Williams K.H."/>
            <person name="Banfield J.F."/>
        </authorList>
    </citation>
    <scope>NUCLEOTIDE SEQUENCE [LARGE SCALE GENOMIC DNA]</scope>
</reference>
<organism evidence="1 2">
    <name type="scientific">Candidatus Azambacteria bacterium GW2011_GWB1_46_27</name>
    <dbReference type="NCBI Taxonomy" id="1618617"/>
    <lineage>
        <taxon>Bacteria</taxon>
        <taxon>Candidatus Azamiibacteriota</taxon>
    </lineage>
</organism>
<proteinExistence type="predicted"/>
<dbReference type="AlphaFoldDB" id="A0A0G1PL97"/>
<comment type="caution">
    <text evidence="1">The sequence shown here is derived from an EMBL/GenBank/DDBJ whole genome shotgun (WGS) entry which is preliminary data.</text>
</comment>
<evidence type="ECO:0000313" key="2">
    <source>
        <dbReference type="Proteomes" id="UP000034067"/>
    </source>
</evidence>
<name>A0A0G1PL97_9BACT</name>
<dbReference type="EMBL" id="LCMJ01000046">
    <property type="protein sequence ID" value="KKU33584.1"/>
    <property type="molecule type" value="Genomic_DNA"/>
</dbReference>
<evidence type="ECO:0000313" key="1">
    <source>
        <dbReference type="EMBL" id="KKU33584.1"/>
    </source>
</evidence>
<dbReference type="Proteomes" id="UP000034067">
    <property type="component" value="Unassembled WGS sequence"/>
</dbReference>
<gene>
    <name evidence="1" type="ORF">UX48_C0046G0003</name>
</gene>